<dbReference type="EMBL" id="CP002048">
    <property type="protein sequence ID" value="ADI01143.1"/>
    <property type="molecule type" value="Genomic_DNA"/>
</dbReference>
<dbReference type="PANTHER" id="PTHR33317:SF4">
    <property type="entry name" value="POLYNUCLEOTIDYL TRANSFERASE, RIBONUCLEASE H-LIKE SUPERFAMILY PROTEIN"/>
    <property type="match status" value="1"/>
</dbReference>
<dbReference type="SMART" id="SM00732">
    <property type="entry name" value="YqgFc"/>
    <property type="match status" value="1"/>
</dbReference>
<dbReference type="GO" id="GO:0000967">
    <property type="term" value="P:rRNA 5'-end processing"/>
    <property type="evidence" value="ECO:0007669"/>
    <property type="project" value="UniProtKB-UniRule"/>
</dbReference>
<dbReference type="InterPro" id="IPR006641">
    <property type="entry name" value="YqgF/RNaseH-like_dom"/>
</dbReference>
<evidence type="ECO:0000313" key="7">
    <source>
        <dbReference type="EMBL" id="ADI01143.1"/>
    </source>
</evidence>
<dbReference type="PANTHER" id="PTHR33317">
    <property type="entry name" value="POLYNUCLEOTIDYL TRANSFERASE, RIBONUCLEASE H-LIKE SUPERFAMILY PROTEIN"/>
    <property type="match status" value="1"/>
</dbReference>
<dbReference type="SUPFAM" id="SSF53098">
    <property type="entry name" value="Ribonuclease H-like"/>
    <property type="match status" value="1"/>
</dbReference>
<gene>
    <name evidence="7" type="ordered locus">Slip_0359</name>
</gene>
<comment type="subcellular location">
    <subcellularLocation>
        <location evidence="5">Cytoplasm</location>
    </subcellularLocation>
</comment>
<dbReference type="Gene3D" id="3.30.420.140">
    <property type="entry name" value="YqgF/RNase H-like domain"/>
    <property type="match status" value="1"/>
</dbReference>
<accession>D7CK29</accession>
<keyword evidence="4 5" id="KW-0378">Hydrolase</keyword>
<dbReference type="Proteomes" id="UP000000378">
    <property type="component" value="Chromosome"/>
</dbReference>
<dbReference type="InterPro" id="IPR012337">
    <property type="entry name" value="RNaseH-like_sf"/>
</dbReference>
<dbReference type="GO" id="GO:0004518">
    <property type="term" value="F:nuclease activity"/>
    <property type="evidence" value="ECO:0007669"/>
    <property type="project" value="UniProtKB-KW"/>
</dbReference>
<dbReference type="CDD" id="cd16964">
    <property type="entry name" value="YqgF"/>
    <property type="match status" value="1"/>
</dbReference>
<reference evidence="7 8" key="2">
    <citation type="journal article" date="2010" name="Stand. Genomic Sci.">
        <title>Complete genome sequence of Syntrophothermus lipocalidus type strain (TGB-C1).</title>
        <authorList>
            <person name="Djao O.D."/>
            <person name="Zhang X."/>
            <person name="Lucas S."/>
            <person name="Lapidus A."/>
            <person name="Del Rio T.G."/>
            <person name="Nolan M."/>
            <person name="Tice H."/>
            <person name="Cheng J.F."/>
            <person name="Han C."/>
            <person name="Tapia R."/>
            <person name="Goodwin L."/>
            <person name="Pitluck S."/>
            <person name="Liolios K."/>
            <person name="Ivanova N."/>
            <person name="Mavromatis K."/>
            <person name="Mikhailova N."/>
            <person name="Ovchinnikova G."/>
            <person name="Pati A."/>
            <person name="Brambilla E."/>
            <person name="Chen A."/>
            <person name="Palaniappan K."/>
            <person name="Land M."/>
            <person name="Hauser L."/>
            <person name="Chang Y.J."/>
            <person name="Jeffries C.D."/>
            <person name="Rohde M."/>
            <person name="Sikorski J."/>
            <person name="Spring S."/>
            <person name="Goker M."/>
            <person name="Detter J.C."/>
            <person name="Woyke T."/>
            <person name="Bristow J."/>
            <person name="Eisen J.A."/>
            <person name="Markowitz V."/>
            <person name="Hugenholtz P."/>
            <person name="Kyrpides N.C."/>
            <person name="Klenk H.P."/>
        </authorList>
    </citation>
    <scope>NUCLEOTIDE SEQUENCE [LARGE SCALE GENOMIC DNA]</scope>
    <source>
        <strain evidence="8">DSM 12680 / TGB-C1</strain>
    </source>
</reference>
<dbReference type="GO" id="GO:0005829">
    <property type="term" value="C:cytosol"/>
    <property type="evidence" value="ECO:0007669"/>
    <property type="project" value="TreeGrafter"/>
</dbReference>
<proteinExistence type="inferred from homology"/>
<dbReference type="NCBIfam" id="TIGR00250">
    <property type="entry name" value="RNAse_H_YqgF"/>
    <property type="match status" value="1"/>
</dbReference>
<dbReference type="AlphaFoldDB" id="D7CK29"/>
<reference evidence="8" key="1">
    <citation type="journal article" date="2010" name="Stand. Genomic Sci.">
        <title>Complete genome sequence of Syntrophothermus lipocalidus type strain (TGB-C1T).</title>
        <authorList>
            <consortium name="US DOE Joint Genome Institute (JGI-PGF)"/>
            <person name="Djao O."/>
            <person name="Zhang X."/>
            <person name="Lucas S."/>
            <person name="Lapidus A."/>
            <person name="Glavina Del Rio T."/>
            <person name="Nolan M."/>
            <person name="Tice H."/>
            <person name="Cheng J."/>
            <person name="Han C."/>
            <person name="Tapia R."/>
            <person name="Goodwin L."/>
            <person name="Pitluck S."/>
            <person name="Liolios K."/>
            <person name="Ivanova N."/>
            <person name="Mavromatis K."/>
            <person name="Mikhailova N."/>
            <person name="Ovchinnikova G."/>
            <person name="Pati A."/>
            <person name="Brambilla E."/>
            <person name="Chen A."/>
            <person name="Palaniappan K."/>
            <person name="Land M."/>
            <person name="Hauser L."/>
            <person name="Chang Y."/>
            <person name="Jeffries C."/>
            <person name="Rohde M."/>
            <person name="Sikorski J."/>
            <person name="Spring S."/>
            <person name="Goker M."/>
            <person name="Detter J."/>
            <person name="Woyke T."/>
            <person name="Bristow J."/>
            <person name="Eisen J."/>
            <person name="Markowitz V."/>
            <person name="Hugenholtz P."/>
            <person name="Kyrpides N."/>
            <person name="Klenk H."/>
        </authorList>
    </citation>
    <scope>NUCLEOTIDE SEQUENCE [LARGE SCALE GENOMIC DNA]</scope>
    <source>
        <strain evidence="8">DSM 12680 / TGB-C1</strain>
    </source>
</reference>
<keyword evidence="8" id="KW-1185">Reference proteome</keyword>
<keyword evidence="1 5" id="KW-0963">Cytoplasm</keyword>
<evidence type="ECO:0000256" key="1">
    <source>
        <dbReference type="ARBA" id="ARBA00022490"/>
    </source>
</evidence>
<organism evidence="7 8">
    <name type="scientific">Syntrophothermus lipocalidus (strain DSM 12680 / TGB-C1)</name>
    <dbReference type="NCBI Taxonomy" id="643648"/>
    <lineage>
        <taxon>Bacteria</taxon>
        <taxon>Bacillati</taxon>
        <taxon>Bacillota</taxon>
        <taxon>Clostridia</taxon>
        <taxon>Eubacteriales</taxon>
        <taxon>Syntrophomonadaceae</taxon>
        <taxon>Syntrophothermus</taxon>
    </lineage>
</organism>
<evidence type="ECO:0000259" key="6">
    <source>
        <dbReference type="SMART" id="SM00732"/>
    </source>
</evidence>
<dbReference type="HOGENOM" id="CLU_098240_2_0_9"/>
<keyword evidence="3 5" id="KW-0540">Nuclease</keyword>
<dbReference type="InterPro" id="IPR037027">
    <property type="entry name" value="YqgF/RNaseH-like_dom_sf"/>
</dbReference>
<evidence type="ECO:0000256" key="5">
    <source>
        <dbReference type="HAMAP-Rule" id="MF_00651"/>
    </source>
</evidence>
<sequence>MRILGLDPGEKRIGVAISDALGITAQPLTSIQRSSLKADIEAIRQICETYQVEHIVLGLPLNLNGSRGEKAAQSAKLAQELKEHLSLEVTLWDERLSTKAVQGVLLEADTSRRKRKRVVDKLAAAYILQGYLDRIGGSGTNRSV</sequence>
<dbReference type="GO" id="GO:0016788">
    <property type="term" value="F:hydrolase activity, acting on ester bonds"/>
    <property type="evidence" value="ECO:0007669"/>
    <property type="project" value="UniProtKB-UniRule"/>
</dbReference>
<name>D7CK29_SYNLT</name>
<dbReference type="EC" id="3.1.-.-" evidence="5"/>
<dbReference type="HAMAP" id="MF_00651">
    <property type="entry name" value="Nuclease_YqgF"/>
    <property type="match status" value="1"/>
</dbReference>
<evidence type="ECO:0000256" key="2">
    <source>
        <dbReference type="ARBA" id="ARBA00022517"/>
    </source>
</evidence>
<evidence type="ECO:0000313" key="8">
    <source>
        <dbReference type="Proteomes" id="UP000000378"/>
    </source>
</evidence>
<dbReference type="OrthoDB" id="9796140at2"/>
<dbReference type="eggNOG" id="COG0816">
    <property type="taxonomic scope" value="Bacteria"/>
</dbReference>
<evidence type="ECO:0000256" key="3">
    <source>
        <dbReference type="ARBA" id="ARBA00022722"/>
    </source>
</evidence>
<feature type="domain" description="YqgF/RNase H-like" evidence="6">
    <location>
        <begin position="1"/>
        <end position="101"/>
    </location>
</feature>
<dbReference type="KEGG" id="slp:Slip_0359"/>
<dbReference type="InterPro" id="IPR005227">
    <property type="entry name" value="YqgF"/>
</dbReference>
<dbReference type="RefSeq" id="WP_013174545.1">
    <property type="nucleotide sequence ID" value="NC_014220.1"/>
</dbReference>
<dbReference type="Pfam" id="PF03652">
    <property type="entry name" value="RuvX"/>
    <property type="match status" value="1"/>
</dbReference>
<comment type="function">
    <text evidence="5">Could be a nuclease involved in processing of the 5'-end of pre-16S rRNA.</text>
</comment>
<evidence type="ECO:0000256" key="4">
    <source>
        <dbReference type="ARBA" id="ARBA00022801"/>
    </source>
</evidence>
<dbReference type="STRING" id="643648.Slip_0359"/>
<keyword evidence="2 5" id="KW-0690">Ribosome biogenesis</keyword>
<protein>
    <recommendedName>
        <fullName evidence="5">Putative pre-16S rRNA nuclease</fullName>
        <ecNumber evidence="5">3.1.-.-</ecNumber>
    </recommendedName>
</protein>
<comment type="similarity">
    <text evidence="5">Belongs to the YqgF HJR family.</text>
</comment>